<feature type="transmembrane region" description="Helical" evidence="6">
    <location>
        <begin position="128"/>
        <end position="149"/>
    </location>
</feature>
<feature type="transmembrane region" description="Helical" evidence="6">
    <location>
        <begin position="70"/>
        <end position="93"/>
    </location>
</feature>
<keyword evidence="4 6" id="KW-1133">Transmembrane helix</keyword>
<proteinExistence type="predicted"/>
<keyword evidence="2" id="KW-1003">Cell membrane</keyword>
<name>A0A099I1Q8_CLOIN</name>
<comment type="caution">
    <text evidence="8">The sequence shown here is derived from an EMBL/GenBank/DDBJ whole genome shotgun (WGS) entry which is preliminary data.</text>
</comment>
<protein>
    <submittedName>
        <fullName evidence="8">ABC transporter permease</fullName>
    </submittedName>
</protein>
<sequence>MELLRFSYTNLRRKPADAFFFAFSMFSASLVITMFFAIIANPYYGSESLRDASAMSQGGMSLVASFDGGIGSGIFTMMLSLFMIFICILTVFFSNKFFLMSKTHDIGVMMISGSSIIRIAKFLIVQNFMIMGIAAPLGALAGCCVFPLVNHVIYLSMNIQAPVFTFSSAALGYCIATLVIVSVWLVIVDAGFVYRMDSMNELLRARRSMNPIGKQKQVFMKIVYVCVYALTIYLLFSIDYHYMNAIFLIYLGVAIVFGAGNVFRYILPDVLTLMKKRMFAENRHFLISLGNLRYSMVNGNLLVTIILLSTAVLFLYLCKFYNDTATFMVVMIAFLVSMLQISICLVYKLSADGLSKCQVFRNMTAIGYLKTDIRKIIKQEIVGFYGIILLLSLPPLLVITSLFAAGGDVAWSFVLQLHGLYIGFLLVAAVVMYRIYMKLIFRQDLMEAYMEE</sequence>
<dbReference type="RefSeq" id="WP_008818093.1">
    <property type="nucleotide sequence ID" value="NZ_AP025565.1"/>
</dbReference>
<evidence type="ECO:0000256" key="1">
    <source>
        <dbReference type="ARBA" id="ARBA00004651"/>
    </source>
</evidence>
<evidence type="ECO:0000313" key="9">
    <source>
        <dbReference type="EMBL" id="MCR0232750.1"/>
    </source>
</evidence>
<comment type="subcellular location">
    <subcellularLocation>
        <location evidence="1">Cell membrane</location>
        <topology evidence="1">Multi-pass membrane protein</topology>
    </subcellularLocation>
</comment>
<dbReference type="Pfam" id="PF02687">
    <property type="entry name" value="FtsX"/>
    <property type="match status" value="1"/>
</dbReference>
<evidence type="ECO:0000313" key="10">
    <source>
        <dbReference type="Proteomes" id="UP000030008"/>
    </source>
</evidence>
<feature type="transmembrane region" description="Helical" evidence="6">
    <location>
        <begin position="328"/>
        <end position="347"/>
    </location>
</feature>
<feature type="transmembrane region" description="Helical" evidence="6">
    <location>
        <begin position="20"/>
        <end position="40"/>
    </location>
</feature>
<feature type="transmembrane region" description="Helical" evidence="6">
    <location>
        <begin position="417"/>
        <end position="436"/>
    </location>
</feature>
<organism evidence="8 10">
    <name type="scientific">Clostridium innocuum</name>
    <dbReference type="NCBI Taxonomy" id="1522"/>
    <lineage>
        <taxon>Bacteria</taxon>
        <taxon>Bacillati</taxon>
        <taxon>Bacillota</taxon>
        <taxon>Clostridia</taxon>
        <taxon>Eubacteriales</taxon>
        <taxon>Clostridiaceae</taxon>
        <taxon>Clostridium</taxon>
    </lineage>
</organism>
<evidence type="ECO:0000256" key="6">
    <source>
        <dbReference type="SAM" id="Phobius"/>
    </source>
</evidence>
<dbReference type="EMBL" id="JAKTMA010000012">
    <property type="protein sequence ID" value="MCR0232750.1"/>
    <property type="molecule type" value="Genomic_DNA"/>
</dbReference>
<dbReference type="Proteomes" id="UP000030008">
    <property type="component" value="Unassembled WGS sequence"/>
</dbReference>
<evidence type="ECO:0000256" key="2">
    <source>
        <dbReference type="ARBA" id="ARBA00022475"/>
    </source>
</evidence>
<dbReference type="EMBL" id="JQIF01000104">
    <property type="protein sequence ID" value="KGJ51655.1"/>
    <property type="molecule type" value="Genomic_DNA"/>
</dbReference>
<feature type="transmembrane region" description="Helical" evidence="6">
    <location>
        <begin position="301"/>
        <end position="322"/>
    </location>
</feature>
<reference evidence="9" key="2">
    <citation type="journal article" date="2022" name="Clin. Infect. Dis.">
        <title>Association between Clostridium innocuum and antibiotic-associated diarrhea in adults and children: A cross-sectional study and comparative genomics analysis.</title>
        <authorList>
            <person name="Cherny K.E."/>
            <person name="Muscat E.B."/>
            <person name="Balaji A."/>
            <person name="Mukherjee J."/>
            <person name="Ozer E.A."/>
            <person name="Angarone M.P."/>
            <person name="Hauser A.R."/>
            <person name="Sichel J.S."/>
            <person name="Amponsah E."/>
            <person name="Kociolek L.K."/>
        </authorList>
    </citation>
    <scope>NUCLEOTIDE SEQUENCE</scope>
    <source>
        <strain evidence="9">NU1-AC-029v</strain>
    </source>
</reference>
<evidence type="ECO:0000256" key="3">
    <source>
        <dbReference type="ARBA" id="ARBA00022692"/>
    </source>
</evidence>
<keyword evidence="3 6" id="KW-0812">Transmembrane</keyword>
<feature type="transmembrane region" description="Helical" evidence="6">
    <location>
        <begin position="382"/>
        <end position="405"/>
    </location>
</feature>
<evidence type="ECO:0000256" key="4">
    <source>
        <dbReference type="ARBA" id="ARBA00022989"/>
    </source>
</evidence>
<dbReference type="AlphaFoldDB" id="A0A099I1Q8"/>
<evidence type="ECO:0000313" key="8">
    <source>
        <dbReference type="EMBL" id="KGJ51655.1"/>
    </source>
</evidence>
<feature type="transmembrane region" description="Helical" evidence="6">
    <location>
        <begin position="218"/>
        <end position="236"/>
    </location>
</feature>
<keyword evidence="5 6" id="KW-0472">Membrane</keyword>
<evidence type="ECO:0000259" key="7">
    <source>
        <dbReference type="Pfam" id="PF02687"/>
    </source>
</evidence>
<feature type="domain" description="ABC3 transporter permease C-terminal" evidence="7">
    <location>
        <begin position="78"/>
        <end position="185"/>
    </location>
</feature>
<feature type="transmembrane region" description="Helical" evidence="6">
    <location>
        <begin position="242"/>
        <end position="267"/>
    </location>
</feature>
<gene>
    <name evidence="8" type="ORF">CIAN88_19370</name>
    <name evidence="9" type="ORF">MKC95_08210</name>
</gene>
<dbReference type="InterPro" id="IPR003838">
    <property type="entry name" value="ABC3_permease_C"/>
</dbReference>
<reference evidence="8 10" key="1">
    <citation type="submission" date="2014-08" db="EMBL/GenBank/DDBJ databases">
        <title>Clostridium innocuum, an unnegligible vancomycin-resistant pathogen causing extra-intestinal infections.</title>
        <authorList>
            <person name="Feng Y."/>
            <person name="Chiu C.-H."/>
        </authorList>
    </citation>
    <scope>NUCLEOTIDE SEQUENCE [LARGE SCALE GENOMIC DNA]</scope>
    <source>
        <strain evidence="8 10">AN88</strain>
    </source>
</reference>
<feature type="transmembrane region" description="Helical" evidence="6">
    <location>
        <begin position="169"/>
        <end position="197"/>
    </location>
</feature>
<evidence type="ECO:0000256" key="5">
    <source>
        <dbReference type="ARBA" id="ARBA00023136"/>
    </source>
</evidence>
<dbReference type="Proteomes" id="UP001203972">
    <property type="component" value="Unassembled WGS sequence"/>
</dbReference>
<accession>A0A099I1Q8</accession>